<organism evidence="1 2">
    <name type="scientific">Pyropia yezoensis</name>
    <name type="common">Susabi-nori</name>
    <name type="synonym">Porphyra yezoensis</name>
    <dbReference type="NCBI Taxonomy" id="2788"/>
    <lineage>
        <taxon>Eukaryota</taxon>
        <taxon>Rhodophyta</taxon>
        <taxon>Bangiophyceae</taxon>
        <taxon>Bangiales</taxon>
        <taxon>Bangiaceae</taxon>
        <taxon>Pyropia</taxon>
    </lineage>
</organism>
<evidence type="ECO:0000313" key="1">
    <source>
        <dbReference type="EMBL" id="KAK1857430.1"/>
    </source>
</evidence>
<sequence length="164" mass="16209">MLTAADYPSAVHGDLASVDVTLVGDSLGMVVLGRPTTQTVTVDEMLHHCRAVAAGATRPLIVGELPFGSYEAGPDAALATATRFIKEAGVGAVKLDGGARSAAAIAATFTVGALAVMGHVGLTLRSVSAVGGFRPAGRDAAGVARVLDDALAAADAGVCAVVLE</sequence>
<keyword evidence="2" id="KW-1185">Reference proteome</keyword>
<dbReference type="Proteomes" id="UP000798662">
    <property type="component" value="Chromosome 1"/>
</dbReference>
<comment type="caution">
    <text evidence="1">The sequence shown here is derived from an EMBL/GenBank/DDBJ whole genome shotgun (WGS) entry which is preliminary data.</text>
</comment>
<protein>
    <submittedName>
        <fullName evidence="1">Uncharacterized protein</fullName>
    </submittedName>
</protein>
<evidence type="ECO:0000313" key="2">
    <source>
        <dbReference type="Proteomes" id="UP000798662"/>
    </source>
</evidence>
<proteinExistence type="predicted"/>
<gene>
    <name evidence="1" type="ORF">I4F81_000048</name>
</gene>
<name>A0ACC3BHT2_PYRYE</name>
<reference evidence="1" key="1">
    <citation type="submission" date="2019-11" db="EMBL/GenBank/DDBJ databases">
        <title>Nori genome reveals adaptations in red seaweeds to the harsh intertidal environment.</title>
        <authorList>
            <person name="Wang D."/>
            <person name="Mao Y."/>
        </authorList>
    </citation>
    <scope>NUCLEOTIDE SEQUENCE</scope>
    <source>
        <tissue evidence="1">Gametophyte</tissue>
    </source>
</reference>
<accession>A0ACC3BHT2</accession>
<dbReference type="EMBL" id="CM020618">
    <property type="protein sequence ID" value="KAK1857430.1"/>
    <property type="molecule type" value="Genomic_DNA"/>
</dbReference>